<evidence type="ECO:0000259" key="4">
    <source>
        <dbReference type="PROSITE" id="PS51720"/>
    </source>
</evidence>
<dbReference type="PROSITE" id="PS51720">
    <property type="entry name" value="G_AIG1"/>
    <property type="match status" value="1"/>
</dbReference>
<dbReference type="InterPro" id="IPR006703">
    <property type="entry name" value="G_AIG1"/>
</dbReference>
<dbReference type="Gene3D" id="3.40.50.300">
    <property type="entry name" value="P-loop containing nucleotide triphosphate hydrolases"/>
    <property type="match status" value="2"/>
</dbReference>
<gene>
    <name evidence="5" type="ORF">ROHU_036547</name>
</gene>
<keyword evidence="2" id="KW-0547">Nucleotide-binding</keyword>
<comment type="similarity">
    <text evidence="1">Belongs to the TRAFAC class TrmE-Era-EngA-EngB-Septin-like GTPase superfamily. AIG1/Toc34/Toc159-like paraseptin GTPase family. IAN subfamily.</text>
</comment>
<reference evidence="5 6" key="1">
    <citation type="submission" date="2018-03" db="EMBL/GenBank/DDBJ databases">
        <title>Draft genome sequence of Rohu Carp (Labeo rohita).</title>
        <authorList>
            <person name="Das P."/>
            <person name="Kushwaha B."/>
            <person name="Joshi C.G."/>
            <person name="Kumar D."/>
            <person name="Nagpure N.S."/>
            <person name="Sahoo L."/>
            <person name="Das S.P."/>
            <person name="Bit A."/>
            <person name="Patnaik S."/>
            <person name="Meher P.K."/>
            <person name="Jayasankar P."/>
            <person name="Koringa P.G."/>
            <person name="Patel N.V."/>
            <person name="Hinsu A.T."/>
            <person name="Kumar R."/>
            <person name="Pandey M."/>
            <person name="Agarwal S."/>
            <person name="Srivastava S."/>
            <person name="Singh M."/>
            <person name="Iquebal M.A."/>
            <person name="Jaiswal S."/>
            <person name="Angadi U.B."/>
            <person name="Kumar N."/>
            <person name="Raza M."/>
            <person name="Shah T.M."/>
            <person name="Rai A."/>
            <person name="Jena J.K."/>
        </authorList>
    </citation>
    <scope>NUCLEOTIDE SEQUENCE [LARGE SCALE GENOMIC DNA]</scope>
    <source>
        <strain evidence="5">DASCIFA01</strain>
        <tissue evidence="5">Testis</tissue>
    </source>
</reference>
<keyword evidence="3" id="KW-0342">GTP-binding</keyword>
<dbReference type="Proteomes" id="UP000290572">
    <property type="component" value="Unassembled WGS sequence"/>
</dbReference>
<dbReference type="AlphaFoldDB" id="A0A498MU52"/>
<evidence type="ECO:0000256" key="2">
    <source>
        <dbReference type="ARBA" id="ARBA00022741"/>
    </source>
</evidence>
<organism evidence="5 6">
    <name type="scientific">Labeo rohita</name>
    <name type="common">Indian major carp</name>
    <name type="synonym">Cyprinus rohita</name>
    <dbReference type="NCBI Taxonomy" id="84645"/>
    <lineage>
        <taxon>Eukaryota</taxon>
        <taxon>Metazoa</taxon>
        <taxon>Chordata</taxon>
        <taxon>Craniata</taxon>
        <taxon>Vertebrata</taxon>
        <taxon>Euteleostomi</taxon>
        <taxon>Actinopterygii</taxon>
        <taxon>Neopterygii</taxon>
        <taxon>Teleostei</taxon>
        <taxon>Ostariophysi</taxon>
        <taxon>Cypriniformes</taxon>
        <taxon>Cyprinidae</taxon>
        <taxon>Labeoninae</taxon>
        <taxon>Labeonini</taxon>
        <taxon>Labeo</taxon>
    </lineage>
</organism>
<dbReference type="PANTHER" id="PTHR10903">
    <property type="entry name" value="GTPASE, IMAP FAMILY MEMBER-RELATED"/>
    <property type="match status" value="1"/>
</dbReference>
<name>A0A498MU52_LABRO</name>
<evidence type="ECO:0000313" key="6">
    <source>
        <dbReference type="Proteomes" id="UP000290572"/>
    </source>
</evidence>
<proteinExistence type="inferred from homology"/>
<accession>A0A498MU52</accession>
<dbReference type="STRING" id="84645.A0A498MU52"/>
<evidence type="ECO:0000313" key="5">
    <source>
        <dbReference type="EMBL" id="RXN25278.1"/>
    </source>
</evidence>
<dbReference type="InterPro" id="IPR045058">
    <property type="entry name" value="GIMA/IAN/Toc"/>
</dbReference>
<evidence type="ECO:0000256" key="1">
    <source>
        <dbReference type="ARBA" id="ARBA00008535"/>
    </source>
</evidence>
<dbReference type="SUPFAM" id="SSF52540">
    <property type="entry name" value="P-loop containing nucleoside triphosphate hydrolases"/>
    <property type="match status" value="2"/>
</dbReference>
<dbReference type="InterPro" id="IPR027417">
    <property type="entry name" value="P-loop_NTPase"/>
</dbReference>
<dbReference type="PANTHER" id="PTHR10903:SF188">
    <property type="entry name" value="GTPASE IMAP FAMILY MEMBER 2-LIKE-RELATED"/>
    <property type="match status" value="1"/>
</dbReference>
<dbReference type="EMBL" id="QBIY01012400">
    <property type="protein sequence ID" value="RXN25278.1"/>
    <property type="molecule type" value="Genomic_DNA"/>
</dbReference>
<comment type="caution">
    <text evidence="5">The sequence shown here is derived from an EMBL/GenBank/DDBJ whole genome shotgun (WGS) entry which is preliminary data.</text>
</comment>
<keyword evidence="6" id="KW-1185">Reference proteome</keyword>
<sequence>MSVISSGPDDPVIRILLMGRNTSGKSSSGNTILGEKMFKVHIQQKKNEAEYDFSEVCDGKTQIGEKQVHVIDCPDLLDPDLNKEKLEMIKEQLISRCSTGLSAVLLVVPLVRDVQNEEEIIDYIKCLFGPEVQKYVMILFTHEDELEELDETIDEHLKHKDHADLQQLVTECGGKFHCFNNKKESYDQIQKLLMKIERIMMRNSGKFVMKRMRRRSSMDAPEVICPHAFIIVIKVGRFTEEEKNTIKELKEVFGEQIEKYTMILFTHKDQLEKENKTIEEFLQDGDPNIQSLVQSCGNRFFCLNNNSASFPQFKDLISKIEMMVEENEGYFRNDIFEGTEKCIQEIQKLDHLGLAEEFLYEEEHLIKTHEYIRVIVTWLNEIGDDVNAIKELKRKGISNTEAVICAFRSTGKLAKQDMCGVQ</sequence>
<evidence type="ECO:0000256" key="3">
    <source>
        <dbReference type="ARBA" id="ARBA00023134"/>
    </source>
</evidence>
<dbReference type="Pfam" id="PF04548">
    <property type="entry name" value="AIG1"/>
    <property type="match status" value="2"/>
</dbReference>
<dbReference type="GO" id="GO:0005525">
    <property type="term" value="F:GTP binding"/>
    <property type="evidence" value="ECO:0007669"/>
    <property type="project" value="UniProtKB-KW"/>
</dbReference>
<feature type="domain" description="AIG1-type G" evidence="4">
    <location>
        <begin position="10"/>
        <end position="217"/>
    </location>
</feature>
<protein>
    <submittedName>
        <fullName evidence="5">GTPase IMAP family member 8-like protein</fullName>
    </submittedName>
</protein>